<evidence type="ECO:0000313" key="2">
    <source>
        <dbReference type="EMBL" id="AOR80759.1"/>
    </source>
</evidence>
<dbReference type="Proteomes" id="UP000094626">
    <property type="component" value="Plasmid pSA2"/>
</dbReference>
<dbReference type="RefSeq" id="WP_069710065.1">
    <property type="nucleotide sequence ID" value="NZ_CP017077.1"/>
</dbReference>
<accession>A0A1D8AF78</accession>
<dbReference type="AlphaFoldDB" id="A0A1D8AF78"/>
<evidence type="ECO:0000256" key="1">
    <source>
        <dbReference type="SAM" id="SignalP"/>
    </source>
</evidence>
<feature type="chain" id="PRO_5009104986" evidence="1">
    <location>
        <begin position="28"/>
        <end position="276"/>
    </location>
</feature>
<sequence>MPDFSIKALCASSLAAAALVSVAPAHAQTAPQPAGPSYPDLVELSKRAGMVIKARVQTISRLDPAQVRNPTALHDRFYAQAQTEALIYGRQGIGPSLRYLVDLPKDRPELFGREVLLFAWRVPDKASDIKLVDPTAQILWTPLQEARLRSILSEMVAPDAPSPVTRVRELMFVPGNLAGQGQTQIFLDTKGGRGAAITVRHQPGMAPSWGVSFSQVAAATEAPPRQDSLAWYSLACFLPAYPPAAANVSRSSAKQEQALNDYRMVVSSLGTCNRTR</sequence>
<reference evidence="3" key="1">
    <citation type="journal article" date="2017" name="J. Biotechnol.">
        <title>Complete genome sequence of Novosphingobium resinovorum SA1, a versatile xenobiotic-degrading bacterium capable of utilizing sulfanilic acid.</title>
        <authorList>
            <person name="Hegedus B."/>
            <person name="Kos P.B."/>
            <person name="Balint B."/>
            <person name="Maroti G."/>
            <person name="Gan H.M."/>
            <person name="Perei K."/>
            <person name="Rakhely G."/>
        </authorList>
    </citation>
    <scope>NUCLEOTIDE SEQUENCE [LARGE SCALE GENOMIC DNA]</scope>
    <source>
        <strain evidence="3">SA1</strain>
    </source>
</reference>
<geneLocation type="plasmid" evidence="2 3">
    <name>pSA2</name>
</geneLocation>
<dbReference type="KEGG" id="nre:BES08_28540"/>
<protein>
    <submittedName>
        <fullName evidence="2">Uncharacterized protein</fullName>
    </submittedName>
</protein>
<dbReference type="EMBL" id="CP017077">
    <property type="protein sequence ID" value="AOR80759.1"/>
    <property type="molecule type" value="Genomic_DNA"/>
</dbReference>
<proteinExistence type="predicted"/>
<feature type="signal peptide" evidence="1">
    <location>
        <begin position="1"/>
        <end position="27"/>
    </location>
</feature>
<keyword evidence="1" id="KW-0732">Signal</keyword>
<gene>
    <name evidence="2" type="ORF">BES08_28540</name>
</gene>
<dbReference type="OrthoDB" id="7406594at2"/>
<keyword evidence="3" id="KW-1185">Reference proteome</keyword>
<keyword evidence="2" id="KW-0614">Plasmid</keyword>
<evidence type="ECO:0000313" key="3">
    <source>
        <dbReference type="Proteomes" id="UP000094626"/>
    </source>
</evidence>
<organism evidence="2 3">
    <name type="scientific">Novosphingobium resinovorum</name>
    <dbReference type="NCBI Taxonomy" id="158500"/>
    <lineage>
        <taxon>Bacteria</taxon>
        <taxon>Pseudomonadati</taxon>
        <taxon>Pseudomonadota</taxon>
        <taxon>Alphaproteobacteria</taxon>
        <taxon>Sphingomonadales</taxon>
        <taxon>Sphingomonadaceae</taxon>
        <taxon>Novosphingobium</taxon>
    </lineage>
</organism>
<name>A0A1D8AF78_9SPHN</name>